<reference evidence="1 2" key="1">
    <citation type="submission" date="2021-03" db="EMBL/GenBank/DDBJ databases">
        <title>First Case of infection caused by Chromobacterium haemolyticum derived from water in China.</title>
        <authorList>
            <person name="Chen J."/>
            <person name="Liu C."/>
        </authorList>
    </citation>
    <scope>NUCLEOTIDE SEQUENCE [LARGE SCALE GENOMIC DNA]</scope>
    <source>
        <strain evidence="1 2">WJ-5</strain>
    </source>
</reference>
<accession>A0ABS3GKH3</accession>
<gene>
    <name evidence="1" type="ORF">J1C50_06280</name>
</gene>
<proteinExistence type="predicted"/>
<dbReference type="InterPro" id="IPR047729">
    <property type="entry name" value="Sce7726-like"/>
</dbReference>
<evidence type="ECO:0000313" key="1">
    <source>
        <dbReference type="EMBL" id="MBO0415114.1"/>
    </source>
</evidence>
<dbReference type="EMBL" id="JAFLRD010000004">
    <property type="protein sequence ID" value="MBO0415114.1"/>
    <property type="molecule type" value="Genomic_DNA"/>
</dbReference>
<evidence type="ECO:0000313" key="2">
    <source>
        <dbReference type="Proteomes" id="UP000664349"/>
    </source>
</evidence>
<organism evidence="1 2">
    <name type="scientific">Chromobacterium haemolyticum</name>
    <dbReference type="NCBI Taxonomy" id="394935"/>
    <lineage>
        <taxon>Bacteria</taxon>
        <taxon>Pseudomonadati</taxon>
        <taxon>Pseudomonadota</taxon>
        <taxon>Betaproteobacteria</taxon>
        <taxon>Neisseriales</taxon>
        <taxon>Chromobacteriaceae</taxon>
        <taxon>Chromobacterium</taxon>
    </lineage>
</organism>
<comment type="caution">
    <text evidence="1">The sequence shown here is derived from an EMBL/GenBank/DDBJ whole genome shotgun (WGS) entry which is preliminary data.</text>
</comment>
<dbReference type="RefSeq" id="WP_200123035.1">
    <property type="nucleotide sequence ID" value="NZ_JAEILV010000014.1"/>
</dbReference>
<name>A0ABS3GKH3_9NEIS</name>
<protein>
    <submittedName>
        <fullName evidence="1">Sce7726 family protein</fullName>
    </submittedName>
</protein>
<sequence length="296" mass="33155">MKDLELPRRIARFFSRPVLEDIVRRGSAEQVGYELAMLGVSTGKSQSSMADLFEAAFALLSRHYRCEYVYKAAIANRIVFGRHSPSSASLAIELGVAGSIADAVVFNGTSTAYEIKTEYDSHRRLSTQTADYLRAFDKVYVVTHPDLATRYAGLVDERVGILCLNSKNSFSEIRPAIADISRVEPAVVCNMLRQNELMHTVQRYFGPQPELPNTLIAQHYGELFCQLSQFQVHQAIVSSLRQRTTAPEFVDFISRVPASLRSLAFAMPLSRPQRQRLLNVLTAPLQLRQTEAPVCL</sequence>
<dbReference type="Proteomes" id="UP000664349">
    <property type="component" value="Unassembled WGS sequence"/>
</dbReference>
<dbReference type="NCBIfam" id="NF033832">
    <property type="entry name" value="sce7726_fam"/>
    <property type="match status" value="1"/>
</dbReference>
<keyword evidence="2" id="KW-1185">Reference proteome</keyword>